<sequence>MCEKFKGCLFSVIYFRLSIFGYNHYRNLYFLSGDQKCQKVGLNLRLNRTNKLYSTFHECEKFSPTNDRSSNGITPRPVWHTAPAMASFAMRISPETDSRLTKPPYVMIPITIRIVSTGTTTTTRLMTTPRRTESKTSPTTTTKRTTTTTTPTTTTTRTIPTTKRPITLEEANNLAYQCCISSGISTKCAATLCRYNAKPDDVMEQKAESLTNRVLKCLRTAINYEPISETTLNEIIA</sequence>
<protein>
    <submittedName>
        <fullName evidence="3">Uncharacterized protein</fullName>
    </submittedName>
</protein>
<reference evidence="3" key="1">
    <citation type="submission" date="2022-11" db="UniProtKB">
        <authorList>
            <consortium name="WormBaseParasite"/>
        </authorList>
    </citation>
    <scope>IDENTIFICATION</scope>
</reference>
<evidence type="ECO:0000313" key="2">
    <source>
        <dbReference type="Proteomes" id="UP000887565"/>
    </source>
</evidence>
<organism evidence="2 3">
    <name type="scientific">Romanomermis culicivorax</name>
    <name type="common">Nematode worm</name>
    <dbReference type="NCBI Taxonomy" id="13658"/>
    <lineage>
        <taxon>Eukaryota</taxon>
        <taxon>Metazoa</taxon>
        <taxon>Ecdysozoa</taxon>
        <taxon>Nematoda</taxon>
        <taxon>Enoplea</taxon>
        <taxon>Dorylaimia</taxon>
        <taxon>Mermithida</taxon>
        <taxon>Mermithoidea</taxon>
        <taxon>Mermithidae</taxon>
        <taxon>Romanomermis</taxon>
    </lineage>
</organism>
<dbReference type="Proteomes" id="UP000887565">
    <property type="component" value="Unplaced"/>
</dbReference>
<proteinExistence type="predicted"/>
<feature type="region of interest" description="Disordered" evidence="1">
    <location>
        <begin position="126"/>
        <end position="158"/>
    </location>
</feature>
<evidence type="ECO:0000256" key="1">
    <source>
        <dbReference type="SAM" id="MobiDB-lite"/>
    </source>
</evidence>
<dbReference type="WBParaSite" id="nRc.2.0.1.t29213-RA">
    <property type="protein sequence ID" value="nRc.2.0.1.t29213-RA"/>
    <property type="gene ID" value="nRc.2.0.1.g29213"/>
</dbReference>
<evidence type="ECO:0000313" key="3">
    <source>
        <dbReference type="WBParaSite" id="nRc.2.0.1.t29213-RA"/>
    </source>
</evidence>
<accession>A0A915JSW9</accession>
<name>A0A915JSW9_ROMCU</name>
<keyword evidence="2" id="KW-1185">Reference proteome</keyword>
<dbReference type="AlphaFoldDB" id="A0A915JSW9"/>